<feature type="domain" description="HTH marR-type" evidence="4">
    <location>
        <begin position="37"/>
        <end position="169"/>
    </location>
</feature>
<sequence length="173" mass="20209">MLEPSIMLNSHLMRYFSRVYVMDLDKQPQNPMPPSAQKLTFWQLKNLTLNINKALDHLLQQEGLTLSQARVLLLLFDENGQNQTSLMKQLQIESSSMTKILDLLERKGLLQRKDNPRDARQKNVFLTKKGHHAEVGIVHLLQQFEHNLLAELSKAEIQQLHHLLHKIQFEPDY</sequence>
<dbReference type="PANTHER" id="PTHR42756">
    <property type="entry name" value="TRANSCRIPTIONAL REGULATOR, MARR"/>
    <property type="match status" value="1"/>
</dbReference>
<evidence type="ECO:0000256" key="3">
    <source>
        <dbReference type="ARBA" id="ARBA00023163"/>
    </source>
</evidence>
<keyword evidence="6" id="KW-1185">Reference proteome</keyword>
<protein>
    <submittedName>
        <fullName evidence="5">MarR family transcriptional regulator</fullName>
    </submittedName>
</protein>
<evidence type="ECO:0000313" key="5">
    <source>
        <dbReference type="EMBL" id="TNG91350.1"/>
    </source>
</evidence>
<dbReference type="Pfam" id="PF01047">
    <property type="entry name" value="MarR"/>
    <property type="match status" value="1"/>
</dbReference>
<dbReference type="PROSITE" id="PS50995">
    <property type="entry name" value="HTH_MARR_2"/>
    <property type="match status" value="1"/>
</dbReference>
<evidence type="ECO:0000259" key="4">
    <source>
        <dbReference type="PROSITE" id="PS50995"/>
    </source>
</evidence>
<name>A0ABY2XTS5_9PAST</name>
<reference evidence="5 6" key="1">
    <citation type="submission" date="2019-05" db="EMBL/GenBank/DDBJ databases">
        <title>Pasteurellaceae isolates from reptiles.</title>
        <authorList>
            <person name="Bojesen A.M."/>
            <person name="Lund E."/>
        </authorList>
    </citation>
    <scope>NUCLEOTIDE SEQUENCE [LARGE SCALE GENOMIC DNA]</scope>
    <source>
        <strain evidence="5 6">ELNT2x</strain>
    </source>
</reference>
<organism evidence="5 6">
    <name type="scientific">Testudinibacter aquarius</name>
    <dbReference type="NCBI Taxonomy" id="1524974"/>
    <lineage>
        <taxon>Bacteria</taxon>
        <taxon>Pseudomonadati</taxon>
        <taxon>Pseudomonadota</taxon>
        <taxon>Gammaproteobacteria</taxon>
        <taxon>Pasteurellales</taxon>
        <taxon>Pasteurellaceae</taxon>
        <taxon>Testudinibacter</taxon>
    </lineage>
</organism>
<dbReference type="PRINTS" id="PR00598">
    <property type="entry name" value="HTHMARR"/>
</dbReference>
<dbReference type="SMART" id="SM00347">
    <property type="entry name" value="HTH_MARR"/>
    <property type="match status" value="1"/>
</dbReference>
<gene>
    <name evidence="5" type="ORF">FHQ21_07890</name>
</gene>
<dbReference type="InterPro" id="IPR036388">
    <property type="entry name" value="WH-like_DNA-bd_sf"/>
</dbReference>
<dbReference type="EMBL" id="VDGV01000067">
    <property type="protein sequence ID" value="TNG91350.1"/>
    <property type="molecule type" value="Genomic_DNA"/>
</dbReference>
<evidence type="ECO:0000256" key="1">
    <source>
        <dbReference type="ARBA" id="ARBA00023015"/>
    </source>
</evidence>
<evidence type="ECO:0000256" key="2">
    <source>
        <dbReference type="ARBA" id="ARBA00023125"/>
    </source>
</evidence>
<dbReference type="InterPro" id="IPR036390">
    <property type="entry name" value="WH_DNA-bd_sf"/>
</dbReference>
<comment type="caution">
    <text evidence="5">The sequence shown here is derived from an EMBL/GenBank/DDBJ whole genome shotgun (WGS) entry which is preliminary data.</text>
</comment>
<dbReference type="Gene3D" id="1.10.10.10">
    <property type="entry name" value="Winged helix-like DNA-binding domain superfamily/Winged helix DNA-binding domain"/>
    <property type="match status" value="1"/>
</dbReference>
<dbReference type="Proteomes" id="UP000305526">
    <property type="component" value="Unassembled WGS sequence"/>
</dbReference>
<proteinExistence type="predicted"/>
<dbReference type="PANTHER" id="PTHR42756:SF1">
    <property type="entry name" value="TRANSCRIPTIONAL REPRESSOR OF EMRAB OPERON"/>
    <property type="match status" value="1"/>
</dbReference>
<accession>A0ABY2XTS5</accession>
<evidence type="ECO:0000313" key="6">
    <source>
        <dbReference type="Proteomes" id="UP000305526"/>
    </source>
</evidence>
<dbReference type="InterPro" id="IPR000835">
    <property type="entry name" value="HTH_MarR-typ"/>
</dbReference>
<keyword evidence="3" id="KW-0804">Transcription</keyword>
<keyword evidence="1" id="KW-0805">Transcription regulation</keyword>
<keyword evidence="2" id="KW-0238">DNA-binding</keyword>
<dbReference type="SUPFAM" id="SSF46785">
    <property type="entry name" value="Winged helix' DNA-binding domain"/>
    <property type="match status" value="1"/>
</dbReference>